<comment type="caution">
    <text evidence="2">The sequence shown here is derived from an EMBL/GenBank/DDBJ whole genome shotgun (WGS) entry which is preliminary data.</text>
</comment>
<accession>A0A1H3RKL4</accession>
<dbReference type="Proteomes" id="UP000199663">
    <property type="component" value="Unassembled WGS sequence"/>
</dbReference>
<sequence>MKKPSLLGLIFLLSLSSQNIQAQFKIDGQIIQRAEFRNGFGRLIPDDQDPFSFIAHRARLQATYEMEKFTFYMSVQDVRVWGSTAQLKSTDSFLSVHEAWALAGISDNWKIKLGRQELNYDNFRFLGNQDWELQGRAHDLVLLMHEKEDMKLHFGGAYNQSKAALFESPFDTPNQYKLAQMVRYENKWGKFRFSTLFWNDGREFNRFNSDGVLIQKGNYYRQTLGIPTLQYNSGNSQFSAYHYQQFGKDPVGKKVNAHNFSLAFNQTFPIDSEKRKSWTLSAGYEQLSGTASNEFQENRSFNPLYGTNHLFNGYMDLFYREETLDESVGLRDIFLRSRLAFSDKFFLQGDLHAFFAHNKVLRIDVSGDLQRMDDFLGTQLDFSLGYVVNDVFSIQSGYSQFFKTDTFSFVQSAPNPKNNQNWAYLMLIFRPSLKDKFIGIQL</sequence>
<evidence type="ECO:0000313" key="3">
    <source>
        <dbReference type="Proteomes" id="UP000199663"/>
    </source>
</evidence>
<feature type="chain" id="PRO_5046528553" description="Alginate export domain-containing protein" evidence="1">
    <location>
        <begin position="23"/>
        <end position="442"/>
    </location>
</feature>
<dbReference type="EMBL" id="FNQC01000008">
    <property type="protein sequence ID" value="SDZ25905.1"/>
    <property type="molecule type" value="Genomic_DNA"/>
</dbReference>
<evidence type="ECO:0000256" key="1">
    <source>
        <dbReference type="SAM" id="SignalP"/>
    </source>
</evidence>
<name>A0A1H3RKL4_9BACT</name>
<keyword evidence="1" id="KW-0732">Signal</keyword>
<proteinExistence type="predicted"/>
<evidence type="ECO:0000313" key="2">
    <source>
        <dbReference type="EMBL" id="SDZ25905.1"/>
    </source>
</evidence>
<protein>
    <recommendedName>
        <fullName evidence="4">Alginate export domain-containing protein</fullName>
    </recommendedName>
</protein>
<evidence type="ECO:0008006" key="4">
    <source>
        <dbReference type="Google" id="ProtNLM"/>
    </source>
</evidence>
<gene>
    <name evidence="2" type="ORF">SAMN05444412_108164</name>
</gene>
<feature type="signal peptide" evidence="1">
    <location>
        <begin position="1"/>
        <end position="22"/>
    </location>
</feature>
<reference evidence="2 3" key="1">
    <citation type="submission" date="2016-10" db="EMBL/GenBank/DDBJ databases">
        <authorList>
            <person name="Varghese N."/>
            <person name="Submissions S."/>
        </authorList>
    </citation>
    <scope>NUCLEOTIDE SEQUENCE [LARGE SCALE GENOMIC DNA]</scope>
    <source>
        <strain evidence="2 3">DSM 17997</strain>
    </source>
</reference>
<organism evidence="2 3">
    <name type="scientific">Rhodonellum ikkaensis</name>
    <dbReference type="NCBI Taxonomy" id="336829"/>
    <lineage>
        <taxon>Bacteria</taxon>
        <taxon>Pseudomonadati</taxon>
        <taxon>Bacteroidota</taxon>
        <taxon>Cytophagia</taxon>
        <taxon>Cytophagales</taxon>
        <taxon>Cytophagaceae</taxon>
        <taxon>Rhodonellum</taxon>
    </lineage>
</organism>
<keyword evidence="3" id="KW-1185">Reference proteome</keyword>
<dbReference type="SUPFAM" id="SSF56935">
    <property type="entry name" value="Porins"/>
    <property type="match status" value="1"/>
</dbReference>
<dbReference type="RefSeq" id="WP_019598108.1">
    <property type="nucleotide sequence ID" value="NZ_FNQC01000008.1"/>
</dbReference>